<name>A0AAW0R0D5_9PEZI</name>
<dbReference type="Proteomes" id="UP001392437">
    <property type="component" value="Unassembled WGS sequence"/>
</dbReference>
<feature type="region of interest" description="Disordered" evidence="1">
    <location>
        <begin position="1"/>
        <end position="41"/>
    </location>
</feature>
<gene>
    <name evidence="2" type="ORF">PG999_004796</name>
</gene>
<dbReference type="AlphaFoldDB" id="A0AAW0R0D5"/>
<reference evidence="2 3" key="1">
    <citation type="submission" date="2023-01" db="EMBL/GenBank/DDBJ databases">
        <title>Analysis of 21 Apiospora genomes using comparative genomics revels a genus with tremendous synthesis potential of carbohydrate active enzymes and secondary metabolites.</title>
        <authorList>
            <person name="Sorensen T."/>
        </authorList>
    </citation>
    <scope>NUCLEOTIDE SEQUENCE [LARGE SCALE GENOMIC DNA]</scope>
    <source>
        <strain evidence="2 3">CBS 117206</strain>
    </source>
</reference>
<organism evidence="2 3">
    <name type="scientific">Apiospora kogelbergensis</name>
    <dbReference type="NCBI Taxonomy" id="1337665"/>
    <lineage>
        <taxon>Eukaryota</taxon>
        <taxon>Fungi</taxon>
        <taxon>Dikarya</taxon>
        <taxon>Ascomycota</taxon>
        <taxon>Pezizomycotina</taxon>
        <taxon>Sordariomycetes</taxon>
        <taxon>Xylariomycetidae</taxon>
        <taxon>Amphisphaeriales</taxon>
        <taxon>Apiosporaceae</taxon>
        <taxon>Apiospora</taxon>
    </lineage>
</organism>
<evidence type="ECO:0000313" key="3">
    <source>
        <dbReference type="Proteomes" id="UP001392437"/>
    </source>
</evidence>
<dbReference type="EMBL" id="JAQQWP010000004">
    <property type="protein sequence ID" value="KAK8120676.1"/>
    <property type="molecule type" value="Genomic_DNA"/>
</dbReference>
<evidence type="ECO:0000256" key="1">
    <source>
        <dbReference type="SAM" id="MobiDB-lite"/>
    </source>
</evidence>
<comment type="caution">
    <text evidence="2">The sequence shown here is derived from an EMBL/GenBank/DDBJ whole genome shotgun (WGS) entry which is preliminary data.</text>
</comment>
<feature type="compositionally biased region" description="Low complexity" evidence="1">
    <location>
        <begin position="9"/>
        <end position="28"/>
    </location>
</feature>
<protein>
    <submittedName>
        <fullName evidence="2">Uncharacterized protein</fullName>
    </submittedName>
</protein>
<proteinExistence type="predicted"/>
<keyword evidence="3" id="KW-1185">Reference proteome</keyword>
<sequence length="812" mass="91565">MQQQNNFMPPGYGAGPSNANGNGGANNAQLNSTLDPPNLYQPSGRFETDDFYANLSATGGIWLWSDQYGFEVLRGNHLYFINEQQGVVTSRPAFGHWENWDDMESRAWVEDGTNVAYRAVQGPLSRVDVNGQPFMPGHIRIDERGRRYRRMDGSWNLEGDFTQMHEERDGTITTVNSAGEPADPNQWRPLQLFPNHETDPTLLWQGLQAIYPSAPRAEPVEGGVRNPPLVPSEEAERLVASGSSGTPVPDLRLRDPAWRQIDNWLAQAFPLNDYPAAASLELRLKHMEAYFPRVPAPFFKHPQTIPEKQGLWISVQIEMLVPCIWASAHPYVNPINGKAPFRIPREHNIAPCPYDQVAVPRVEGAIRSEMEIFSANQYTAGAQRPHLSWARQPDMGQYANRSIGLTDDQSKWYWNVEPKGTWMADKEIYPLSSNINVQRFLVTSPAFQIQDQVWPIEVAGMFNHLQASMPWYQGMNSQPAVEVGPMKDCYFSTQQLRDIASLWYACEPYLSSLLSHRHLWTTKTKPVHGRCRAAWNEPAERTNWLCRLTQHGSKFPSFPMLVSRRMPVPPQTPDHLAENGPEDIGRYSVAQGRMVARGTTVLHNGVTPASDFFPRQPLDYNGNPTGKRDKLLRLNRDDVINNIQRAASSPSVAMMMTCSAQPFSSNGDREYLDLSNYAARNLGEPPAQNPKRSVTVRMGPSTLFGDDIGAWMCIVAAIMIPAASENWDALVGMYMPPPHELVPSKKDEREQTKDGPVSYPQQIQTRYSSKFDVFDLLHRLTLPSPIINYIEQQMIQGFDGDGHMFGHICVRI</sequence>
<accession>A0AAW0R0D5</accession>
<evidence type="ECO:0000313" key="2">
    <source>
        <dbReference type="EMBL" id="KAK8120676.1"/>
    </source>
</evidence>